<dbReference type="AlphaFoldDB" id="A0A2X3VXB1"/>
<evidence type="ECO:0000256" key="2">
    <source>
        <dbReference type="ARBA" id="ARBA00010199"/>
    </source>
</evidence>
<dbReference type="RefSeq" id="WP_018029431.1">
    <property type="nucleotide sequence ID" value="NZ_JBCLUB010000001.1"/>
</dbReference>
<feature type="transmembrane region" description="Helical" evidence="6">
    <location>
        <begin position="157"/>
        <end position="179"/>
    </location>
</feature>
<evidence type="ECO:0000256" key="3">
    <source>
        <dbReference type="ARBA" id="ARBA00020268"/>
    </source>
</evidence>
<dbReference type="PANTHER" id="PTHR43298">
    <property type="entry name" value="MULTIDRUG RESISTANCE PROTEIN NORM-RELATED"/>
    <property type="match status" value="1"/>
</dbReference>
<dbReference type="InterPro" id="IPR002528">
    <property type="entry name" value="MATE_fam"/>
</dbReference>
<evidence type="ECO:0000256" key="6">
    <source>
        <dbReference type="SAM" id="Phobius"/>
    </source>
</evidence>
<dbReference type="STRING" id="1123303.GCA_000372425_00100"/>
<feature type="transmembrane region" description="Helical" evidence="6">
    <location>
        <begin position="12"/>
        <end position="33"/>
    </location>
</feature>
<keyword evidence="4" id="KW-0813">Transport</keyword>
<dbReference type="GO" id="GO:0015297">
    <property type="term" value="F:antiporter activity"/>
    <property type="evidence" value="ECO:0007669"/>
    <property type="project" value="InterPro"/>
</dbReference>
<dbReference type="GO" id="GO:0005886">
    <property type="term" value="C:plasma membrane"/>
    <property type="evidence" value="ECO:0007669"/>
    <property type="project" value="TreeGrafter"/>
</dbReference>
<dbReference type="EMBL" id="LS483343">
    <property type="protein sequence ID" value="SQF39789.1"/>
    <property type="molecule type" value="Genomic_DNA"/>
</dbReference>
<feature type="transmembrane region" description="Helical" evidence="6">
    <location>
        <begin position="185"/>
        <end position="207"/>
    </location>
</feature>
<feature type="transmembrane region" description="Helical" evidence="6">
    <location>
        <begin position="393"/>
        <end position="411"/>
    </location>
</feature>
<feature type="transmembrane region" description="Helical" evidence="6">
    <location>
        <begin position="87"/>
        <end position="106"/>
    </location>
</feature>
<feature type="transmembrane region" description="Helical" evidence="6">
    <location>
        <begin position="254"/>
        <end position="283"/>
    </location>
</feature>
<dbReference type="KEGG" id="sfer:NCTC12278_00566"/>
<accession>A0A2X3VXB1</accession>
<evidence type="ECO:0000256" key="5">
    <source>
        <dbReference type="ARBA" id="ARBA00031636"/>
    </source>
</evidence>
<evidence type="ECO:0000313" key="8">
    <source>
        <dbReference type="Proteomes" id="UP000249495"/>
    </source>
</evidence>
<keyword evidence="6" id="KW-0812">Transmembrane</keyword>
<feature type="transmembrane region" description="Helical" evidence="6">
    <location>
        <begin position="336"/>
        <end position="353"/>
    </location>
</feature>
<gene>
    <name evidence="7" type="ORF">NCTC12278_00566</name>
</gene>
<dbReference type="InterPro" id="IPR050222">
    <property type="entry name" value="MATE_MdtK"/>
</dbReference>
<dbReference type="PANTHER" id="PTHR43298:SF2">
    <property type="entry name" value="FMN_FAD EXPORTER YEEO-RELATED"/>
    <property type="match status" value="1"/>
</dbReference>
<evidence type="ECO:0000256" key="1">
    <source>
        <dbReference type="ARBA" id="ARBA00003408"/>
    </source>
</evidence>
<organism evidence="7 8">
    <name type="scientific">Streptococcus ferus</name>
    <dbReference type="NCBI Taxonomy" id="1345"/>
    <lineage>
        <taxon>Bacteria</taxon>
        <taxon>Bacillati</taxon>
        <taxon>Bacillota</taxon>
        <taxon>Bacilli</taxon>
        <taxon>Lactobacillales</taxon>
        <taxon>Streptococcaceae</taxon>
        <taxon>Streptococcus</taxon>
    </lineage>
</organism>
<dbReference type="Proteomes" id="UP000249495">
    <property type="component" value="Chromosome 1"/>
</dbReference>
<keyword evidence="6" id="KW-0472">Membrane</keyword>
<sequence>MIDSKEMNRFAVPLVLTNIGQIIIGQLALHFAVNNSSIVLSGISIIQNMLFAFGGLLGAFSLSFNIKSSKAYSNRQYSKFNDLLKSNLIINLIIGTAFAFFVIFYGETMLSRLYGFRGSLLALATNYLVIMSPYIILTLLNFSLTNLLRVQKETRPIMWIGLASSLLDVLLNYILVPLFGIRGAAISTIVSLCFVTCSYLFMVYPMIWKSIFVKSTTKLELVKSGIPLAGQEVLESVLFIIVFDAFMARLGLEILAIYAVISQLLSIIRVPSFVYSTTVSVYLPEAEKMGHVKEFLKTIFKNSYAASMLLACPVVLLSNILSHFLSDEITTNVVPIALYTFLAMGISPIYESSKMLLQSFGNEKFVLHVSILINLASVMILTILQLLKVQTYLSLYFIYGLNLFVLSLIFLRHASSEKFI</sequence>
<proteinExistence type="inferred from homology"/>
<keyword evidence="8" id="KW-1185">Reference proteome</keyword>
<evidence type="ECO:0000256" key="4">
    <source>
        <dbReference type="ARBA" id="ARBA00022448"/>
    </source>
</evidence>
<feature type="transmembrane region" description="Helical" evidence="6">
    <location>
        <begin position="126"/>
        <end position="145"/>
    </location>
</feature>
<keyword evidence="6" id="KW-1133">Transmembrane helix</keyword>
<protein>
    <recommendedName>
        <fullName evidence="3">Probable multidrug resistance protein NorM</fullName>
    </recommendedName>
    <alternativeName>
        <fullName evidence="5">Multidrug-efflux transporter</fullName>
    </alternativeName>
</protein>
<feature type="transmembrane region" description="Helical" evidence="6">
    <location>
        <begin position="365"/>
        <end position="387"/>
    </location>
</feature>
<dbReference type="GO" id="GO:0042910">
    <property type="term" value="F:xenobiotic transmembrane transporter activity"/>
    <property type="evidence" value="ECO:0007669"/>
    <property type="project" value="InterPro"/>
</dbReference>
<comment type="function">
    <text evidence="1">Multidrug efflux pump.</text>
</comment>
<comment type="similarity">
    <text evidence="2">Belongs to the multi antimicrobial extrusion (MATE) (TC 2.A.66.1) family.</text>
</comment>
<dbReference type="Pfam" id="PF01554">
    <property type="entry name" value="MatE"/>
    <property type="match status" value="1"/>
</dbReference>
<feature type="transmembrane region" description="Helical" evidence="6">
    <location>
        <begin position="304"/>
        <end position="324"/>
    </location>
</feature>
<dbReference type="OrthoDB" id="2240625at2"/>
<evidence type="ECO:0000313" key="7">
    <source>
        <dbReference type="EMBL" id="SQF39789.1"/>
    </source>
</evidence>
<reference evidence="7 8" key="1">
    <citation type="submission" date="2018-06" db="EMBL/GenBank/DDBJ databases">
        <authorList>
            <consortium name="Pathogen Informatics"/>
            <person name="Doyle S."/>
        </authorList>
    </citation>
    <scope>NUCLEOTIDE SEQUENCE [LARGE SCALE GENOMIC DNA]</scope>
    <source>
        <strain evidence="7 8">NCTC12278</strain>
    </source>
</reference>
<feature type="transmembrane region" description="Helical" evidence="6">
    <location>
        <begin position="45"/>
        <end position="66"/>
    </location>
</feature>
<name>A0A2X3VXB1_9STRE</name>